<feature type="compositionally biased region" description="Basic residues" evidence="3">
    <location>
        <begin position="28"/>
        <end position="45"/>
    </location>
</feature>
<dbReference type="PANTHER" id="PTHR11199">
    <property type="entry name" value="STROMAL ANTIGEN"/>
    <property type="match status" value="1"/>
</dbReference>
<evidence type="ECO:0000256" key="3">
    <source>
        <dbReference type="SAM" id="MobiDB-lite"/>
    </source>
</evidence>
<dbReference type="InterPro" id="IPR013721">
    <property type="entry name" value="STAG"/>
</dbReference>
<keyword evidence="2" id="KW-0175">Coiled coil</keyword>
<accession>A0AAD4N3B2</accession>
<dbReference type="GO" id="GO:0007062">
    <property type="term" value="P:sister chromatid cohesion"/>
    <property type="evidence" value="ECO:0007669"/>
    <property type="project" value="UniProtKB-ARBA"/>
</dbReference>
<dbReference type="GO" id="GO:0005634">
    <property type="term" value="C:nucleus"/>
    <property type="evidence" value="ECO:0007669"/>
    <property type="project" value="TreeGrafter"/>
</dbReference>
<dbReference type="InterPro" id="IPR039662">
    <property type="entry name" value="Cohesin_Scc3/SA"/>
</dbReference>
<reference evidence="5" key="1">
    <citation type="submission" date="2022-01" db="EMBL/GenBank/DDBJ databases">
        <title>Genome Sequence Resource for Two Populations of Ditylenchus destructor, the Migratory Endoparasitic Phytonematode.</title>
        <authorList>
            <person name="Zhang H."/>
            <person name="Lin R."/>
            <person name="Xie B."/>
        </authorList>
    </citation>
    <scope>NUCLEOTIDE SEQUENCE</scope>
    <source>
        <strain evidence="5">BazhouSP</strain>
    </source>
</reference>
<feature type="domain" description="SCD" evidence="4">
    <location>
        <begin position="287"/>
        <end position="372"/>
    </location>
</feature>
<dbReference type="GO" id="GO:0003682">
    <property type="term" value="F:chromatin binding"/>
    <property type="evidence" value="ECO:0007669"/>
    <property type="project" value="TreeGrafter"/>
</dbReference>
<evidence type="ECO:0000256" key="1">
    <source>
        <dbReference type="ARBA" id="ARBA00005486"/>
    </source>
</evidence>
<dbReference type="InterPro" id="IPR056396">
    <property type="entry name" value="HEAT_SCC3-SA"/>
</dbReference>
<dbReference type="InterPro" id="IPR020839">
    <property type="entry name" value="SCD"/>
</dbReference>
<organism evidence="5 6">
    <name type="scientific">Ditylenchus destructor</name>
    <dbReference type="NCBI Taxonomy" id="166010"/>
    <lineage>
        <taxon>Eukaryota</taxon>
        <taxon>Metazoa</taxon>
        <taxon>Ecdysozoa</taxon>
        <taxon>Nematoda</taxon>
        <taxon>Chromadorea</taxon>
        <taxon>Rhabditida</taxon>
        <taxon>Tylenchina</taxon>
        <taxon>Tylenchomorpha</taxon>
        <taxon>Sphaerularioidea</taxon>
        <taxon>Anguinidae</taxon>
        <taxon>Anguininae</taxon>
        <taxon>Ditylenchus</taxon>
    </lineage>
</organism>
<dbReference type="InterPro" id="IPR016024">
    <property type="entry name" value="ARM-type_fold"/>
</dbReference>
<keyword evidence="6" id="KW-1185">Reference proteome</keyword>
<evidence type="ECO:0000256" key="2">
    <source>
        <dbReference type="SAM" id="Coils"/>
    </source>
</evidence>
<dbReference type="EMBL" id="JAKKPZ010000027">
    <property type="protein sequence ID" value="KAI1710149.1"/>
    <property type="molecule type" value="Genomic_DNA"/>
</dbReference>
<evidence type="ECO:0000313" key="5">
    <source>
        <dbReference type="EMBL" id="KAI1710149.1"/>
    </source>
</evidence>
<dbReference type="PANTHER" id="PTHR11199:SF0">
    <property type="entry name" value="LD34181P-RELATED"/>
    <property type="match status" value="1"/>
</dbReference>
<dbReference type="Pfam" id="PF08514">
    <property type="entry name" value="STAG"/>
    <property type="match status" value="1"/>
</dbReference>
<comment type="similarity">
    <text evidence="1">Belongs to the SCC3 family.</text>
</comment>
<dbReference type="Pfam" id="PF24571">
    <property type="entry name" value="HEAT_SCC3-SA"/>
    <property type="match status" value="1"/>
</dbReference>
<evidence type="ECO:0000313" key="6">
    <source>
        <dbReference type="Proteomes" id="UP001201812"/>
    </source>
</evidence>
<sequence length="1044" mass="119729">MIKGWELSRVGDATGGSCRGWELSREKSHPKRDKTKKRGSPHRSSRNGSDNDLNGTNASAKSRPRSAKKRASINEDPSGLCAIVKAGKGLDEAVEEWINEFQQTRDRAVVRFLQFIVSSCGCEGSINNQMLETKDMKQISAELSEDFDIDTAEYPLIATSAEWRKFRANYNRFFMVFVNKGRSSVIRDEDFMGKVFQLLAELSESKLRAFRHTGTVAAMKLATGLVETMESMTKEFEKNNIQIEKEKSKNADETNEKLRAMVFANEELCRNVEQIGPMMSFLKKEVAAKRYRDIVPEVRSVCIEELCNWMRLYPEAFMNSECLKYIGWSLYDKISEVRLKCVSGLQLIFEHGQNIEELEAFSKGFRDRLVSMVMDNDIDVSIKTCHILCSINRLFPDLLEKTHCAPISELVYSSNRSLAMCAGVFVKSRVLHADKTYDSSIEMHMNAEDSRLFLRELIKFYIDDDISLKNMEFLVDSLLSHTPMLRDWSVMVEMLLDENSENMFTTALAELISCAVKQAATGEVPQGRQQIPKRTTAEAREFANEKMKITQIFVPAIPRLLHKFVANQEILIHLLSVMKHLQLEVYTLIRFNFKPSLDETMQILQAIVEERNASELLLNKIAAVIAYLSTANAEVSKKIKDDREKLLNSLCTKLVSNVNQYCGMKEEDESKQEKEDELLIDYMKMTAFLALLDISNEELWDATLRLVKNFNQIQSATLIGKGIQLLFEYLAWNLRKVIKNDSSEDEISSLRTKRDDFLQCMREIIDNGANGVESAYTFLCDTLIIFNFHLALDSHNYELMKTLPIKLNSAFTEKISGFLRDNVFEEEESFNQMDLDQQTDVLDKRRIYVAYFCKLILHGVMPLVDASLVLRHYNKFSHHFDDLLKLLFQKCREIDRVAAAKTVILTLISLYDEMKDISTQGYVNPASEEFTELRAVAKKFALSFGPDIARNREAIVMIHKDGIGHAFDVEAQRRLKIKNPQPSSVSFLDVLVDFSPKLAGQDKNVILHYLEKHCPVKPEPPSPEDDSFWQPYWNYRNSLTKKKN</sequence>
<evidence type="ECO:0000259" key="4">
    <source>
        <dbReference type="PROSITE" id="PS51425"/>
    </source>
</evidence>
<dbReference type="SUPFAM" id="SSF48371">
    <property type="entry name" value="ARM repeat"/>
    <property type="match status" value="1"/>
</dbReference>
<feature type="compositionally biased region" description="Polar residues" evidence="3">
    <location>
        <begin position="46"/>
        <end position="60"/>
    </location>
</feature>
<gene>
    <name evidence="5" type="ORF">DdX_10823</name>
</gene>
<name>A0AAD4N3B2_9BILA</name>
<dbReference type="GO" id="GO:0000785">
    <property type="term" value="C:chromatin"/>
    <property type="evidence" value="ECO:0007669"/>
    <property type="project" value="TreeGrafter"/>
</dbReference>
<dbReference type="AlphaFoldDB" id="A0AAD4N3B2"/>
<feature type="region of interest" description="Disordered" evidence="3">
    <location>
        <begin position="1"/>
        <end position="73"/>
    </location>
</feature>
<dbReference type="Pfam" id="PF21581">
    <property type="entry name" value="SCD"/>
    <property type="match status" value="1"/>
</dbReference>
<proteinExistence type="inferred from homology"/>
<dbReference type="GO" id="GO:0008278">
    <property type="term" value="C:cohesin complex"/>
    <property type="evidence" value="ECO:0007669"/>
    <property type="project" value="TreeGrafter"/>
</dbReference>
<dbReference type="PROSITE" id="PS51425">
    <property type="entry name" value="SCD"/>
    <property type="match status" value="1"/>
</dbReference>
<protein>
    <submittedName>
        <fullName evidence="5">STAG domain-containing protein</fullName>
    </submittedName>
</protein>
<feature type="coiled-coil region" evidence="2">
    <location>
        <begin position="226"/>
        <end position="261"/>
    </location>
</feature>
<dbReference type="Proteomes" id="UP001201812">
    <property type="component" value="Unassembled WGS sequence"/>
</dbReference>
<comment type="caution">
    <text evidence="5">The sequence shown here is derived from an EMBL/GenBank/DDBJ whole genome shotgun (WGS) entry which is preliminary data.</text>
</comment>
<dbReference type="InterPro" id="IPR011989">
    <property type="entry name" value="ARM-like"/>
</dbReference>
<dbReference type="Gene3D" id="1.25.10.10">
    <property type="entry name" value="Leucine-rich Repeat Variant"/>
    <property type="match status" value="1"/>
</dbReference>
<feature type="compositionally biased region" description="Basic residues" evidence="3">
    <location>
        <begin position="62"/>
        <end position="71"/>
    </location>
</feature>